<dbReference type="InterPro" id="IPR021147">
    <property type="entry name" value="DUF697"/>
</dbReference>
<keyword evidence="4" id="KW-0997">Cell inner membrane</keyword>
<gene>
    <name evidence="9" type="ORF">TPSD3_10055</name>
</gene>
<evidence type="ECO:0000256" key="8">
    <source>
        <dbReference type="SAM" id="Phobius"/>
    </source>
</evidence>
<evidence type="ECO:0000256" key="5">
    <source>
        <dbReference type="ARBA" id="ARBA00022692"/>
    </source>
</evidence>
<keyword evidence="3" id="KW-1003">Cell membrane</keyword>
<comment type="subcellular location">
    <subcellularLocation>
        <location evidence="1">Cell inner membrane</location>
        <topology evidence="1">Multi-pass membrane protein</topology>
    </subcellularLocation>
</comment>
<dbReference type="Proteomes" id="UP000194798">
    <property type="component" value="Unassembled WGS sequence"/>
</dbReference>
<dbReference type="NCBIfam" id="TIGR01620">
    <property type="entry name" value="hyp_HI0043"/>
    <property type="match status" value="1"/>
</dbReference>
<dbReference type="AlphaFoldDB" id="A0A251X9Z5"/>
<comment type="caution">
    <text evidence="9">The sequence shown here is derived from an EMBL/GenBank/DDBJ whole genome shotgun (WGS) entry which is preliminary data.</text>
</comment>
<dbReference type="Pfam" id="PF05128">
    <property type="entry name" value="DUF697"/>
    <property type="match status" value="1"/>
</dbReference>
<sequence>MSRALSPLFFDLNDVKSMDGEEAQVPLYVAPIVLPETVPLETNEQLLSHEPIVEQSPVESSTQPLTWRTEPFELPPEAEQEAQANAPLWIALFMGVAVLFVAILLVDTWAFLVARFSHSVVMGSFFSVLMVGIVGVASVLSWRSWQKLRQFRQVSQLQQEGLRLMQRDGYGQARPYVNRIAQIYAQRSDVKRRLDTFQRSVHDRHQDREVCALFSQQVMQDLDQRAYRLVVQRSQEAALLATLSPIPLLDALLTLWRNIRLIQDIATLYAGRPGLFGSMALSVSVFQTIIYAGVSEVIADGLAESLGNSFLAVLSTQAAQGMSVGILTARVGLKTIQACRPLPFTEEERPRLREIRRELICSFKRLFENRKEAH</sequence>
<dbReference type="RefSeq" id="WP_086488392.1">
    <property type="nucleotide sequence ID" value="NZ_MSLT01000012.1"/>
</dbReference>
<dbReference type="OrthoDB" id="958025at2"/>
<proteinExistence type="inferred from homology"/>
<evidence type="ECO:0000256" key="6">
    <source>
        <dbReference type="ARBA" id="ARBA00022989"/>
    </source>
</evidence>
<evidence type="ECO:0000313" key="9">
    <source>
        <dbReference type="EMBL" id="OUD14614.1"/>
    </source>
</evidence>
<evidence type="ECO:0000256" key="3">
    <source>
        <dbReference type="ARBA" id="ARBA00022475"/>
    </source>
</evidence>
<feature type="transmembrane region" description="Helical" evidence="8">
    <location>
        <begin position="120"/>
        <end position="142"/>
    </location>
</feature>
<dbReference type="InterPro" id="IPR006507">
    <property type="entry name" value="UPF0283"/>
</dbReference>
<reference evidence="9 10" key="1">
    <citation type="submission" date="2016-12" db="EMBL/GenBank/DDBJ databases">
        <title>Thioflexothrix psekupsii D3 genome sequencing and assembly.</title>
        <authorList>
            <person name="Fomenkov A."/>
            <person name="Vincze T."/>
            <person name="Grabovich M."/>
            <person name="Anton B.P."/>
            <person name="Dubinina G."/>
            <person name="Orlova M."/>
            <person name="Belousova E."/>
            <person name="Roberts R.J."/>
        </authorList>
    </citation>
    <scope>NUCLEOTIDE SEQUENCE [LARGE SCALE GENOMIC DNA]</scope>
    <source>
        <strain evidence="9">D3</strain>
    </source>
</reference>
<evidence type="ECO:0000256" key="2">
    <source>
        <dbReference type="ARBA" id="ARBA00008255"/>
    </source>
</evidence>
<dbReference type="GO" id="GO:0005886">
    <property type="term" value="C:plasma membrane"/>
    <property type="evidence" value="ECO:0007669"/>
    <property type="project" value="UniProtKB-SubCell"/>
</dbReference>
<evidence type="ECO:0000256" key="4">
    <source>
        <dbReference type="ARBA" id="ARBA00022519"/>
    </source>
</evidence>
<protein>
    <submittedName>
        <fullName evidence="9">TIGR01620 family protein</fullName>
    </submittedName>
</protein>
<feature type="transmembrane region" description="Helical" evidence="8">
    <location>
        <begin position="88"/>
        <end position="114"/>
    </location>
</feature>
<dbReference type="PANTHER" id="PTHR39342">
    <property type="entry name" value="UPF0283 MEMBRANE PROTEIN YCJF"/>
    <property type="match status" value="1"/>
</dbReference>
<keyword evidence="6 8" id="KW-1133">Transmembrane helix</keyword>
<evidence type="ECO:0000256" key="1">
    <source>
        <dbReference type="ARBA" id="ARBA00004429"/>
    </source>
</evidence>
<organism evidence="9 10">
    <name type="scientific">Thioflexithrix psekupsensis</name>
    <dbReference type="NCBI Taxonomy" id="1570016"/>
    <lineage>
        <taxon>Bacteria</taxon>
        <taxon>Pseudomonadati</taxon>
        <taxon>Pseudomonadota</taxon>
        <taxon>Gammaproteobacteria</taxon>
        <taxon>Thiotrichales</taxon>
        <taxon>Thioflexithrix</taxon>
    </lineage>
</organism>
<dbReference type="EMBL" id="MSLT01000012">
    <property type="protein sequence ID" value="OUD14614.1"/>
    <property type="molecule type" value="Genomic_DNA"/>
</dbReference>
<keyword evidence="7 8" id="KW-0472">Membrane</keyword>
<name>A0A251X9Z5_9GAMM</name>
<keyword evidence="10" id="KW-1185">Reference proteome</keyword>
<evidence type="ECO:0000313" key="10">
    <source>
        <dbReference type="Proteomes" id="UP000194798"/>
    </source>
</evidence>
<evidence type="ECO:0000256" key="7">
    <source>
        <dbReference type="ARBA" id="ARBA00023136"/>
    </source>
</evidence>
<dbReference type="PANTHER" id="PTHR39342:SF1">
    <property type="entry name" value="UPF0283 MEMBRANE PROTEIN YCJF"/>
    <property type="match status" value="1"/>
</dbReference>
<comment type="similarity">
    <text evidence="2">Belongs to the UPF0283 family.</text>
</comment>
<keyword evidence="5 8" id="KW-0812">Transmembrane</keyword>
<accession>A0A251X9Z5</accession>